<evidence type="ECO:0008006" key="4">
    <source>
        <dbReference type="Google" id="ProtNLM"/>
    </source>
</evidence>
<feature type="chain" id="PRO_5045185635" description="Helix-hairpin-helix domain-containing protein" evidence="1">
    <location>
        <begin position="21"/>
        <end position="677"/>
    </location>
</feature>
<evidence type="ECO:0000313" key="2">
    <source>
        <dbReference type="EMBL" id="NOU58772.1"/>
    </source>
</evidence>
<feature type="signal peptide" evidence="1">
    <location>
        <begin position="1"/>
        <end position="20"/>
    </location>
</feature>
<dbReference type="RefSeq" id="WP_171594050.1">
    <property type="nucleotide sequence ID" value="NZ_RZNH01000003.1"/>
</dbReference>
<dbReference type="InterPro" id="IPR010994">
    <property type="entry name" value="RuvA_2-like"/>
</dbReference>
<reference evidence="2 3" key="1">
    <citation type="submission" date="2018-12" db="EMBL/GenBank/DDBJ databases">
        <title>Marinifilum JC070 sp. nov., a marine bacterium isolated from Yongle Blue Hole in the South China Sea.</title>
        <authorList>
            <person name="Fu T."/>
        </authorList>
    </citation>
    <scope>NUCLEOTIDE SEQUENCE [LARGE SCALE GENOMIC DNA]</scope>
    <source>
        <strain evidence="2 3">JC070</strain>
    </source>
</reference>
<evidence type="ECO:0000313" key="3">
    <source>
        <dbReference type="Proteomes" id="UP000732105"/>
    </source>
</evidence>
<comment type="caution">
    <text evidence="2">The sequence shown here is derived from an EMBL/GenBank/DDBJ whole genome shotgun (WGS) entry which is preliminary data.</text>
</comment>
<dbReference type="EMBL" id="RZNH01000003">
    <property type="protein sequence ID" value="NOU58772.1"/>
    <property type="molecule type" value="Genomic_DNA"/>
</dbReference>
<proteinExistence type="predicted"/>
<accession>A0ABX1WRS9</accession>
<dbReference type="SUPFAM" id="SSF56935">
    <property type="entry name" value="Porins"/>
    <property type="match status" value="1"/>
</dbReference>
<sequence length="677" mass="78972">MKSIRILLPVLILICFLKVAQTQNTANEQDIIENIIENIAAQDENNTDFTNLLEEIRSLIQNPINVNTAHSRELEKLYLLNKNQIEQLLKYREENGEILSIYELQLIPGFSTDLLRNIAPLISTKTKLKSYQSKSLWQLLLLRSEYSFEKEEGYFTANSNSRYLGNAWKYYSRYQLETPKSGIQFGITAENDKGEAFFTHPNSTGFDFYSAHLQKKSNGFIQQINLGDYQVKFGQGLILWSGMAGKKSSFTTQNAKKYQGIRAYKSSDENRFFRGAAIVLNPFKQIQLATFASYKKIDASTEDVPNPTYISSIVNTGLHRNRNEMKQKDALEENLYGGCVNWNIKNFELGISYIQYTYSPKIKINEKAYSQYYFKGTHNHNLSFTYQCQISNFHLFGEIAQSKSGGKAILQAANIHIHPKLNLESIYRKFEKDYHAHFSNAFSEQSKNQNEEGLYFGITFHPFPKWTIKAYYDQFEFPWLRYKGSAPGTGHEYFSQIEYTKNENLSLYFRYKQENKAENTVSEFISTPLEFEKTQYRLHLSAKPGSQWEIRNRVEFSHYKQSEKSENGFLIYQDIIYRMQQIPLQFSLRYAIFDTDSYKTRIYAYESDILYAYSVPAYYKKGSRFYFNMSYKISKKLSLYARYAQSKYAHTEGIGTGTSRIKGNVKSDLKVQLKFRF</sequence>
<protein>
    <recommendedName>
        <fullName evidence="4">Helix-hairpin-helix domain-containing protein</fullName>
    </recommendedName>
</protein>
<dbReference type="Pfam" id="PF12836">
    <property type="entry name" value="HHH_3"/>
    <property type="match status" value="1"/>
</dbReference>
<keyword evidence="1" id="KW-0732">Signal</keyword>
<gene>
    <name evidence="2" type="ORF">ELS83_02995</name>
</gene>
<keyword evidence="3" id="KW-1185">Reference proteome</keyword>
<organism evidence="2 3">
    <name type="scientific">Marinifilum caeruleilacunae</name>
    <dbReference type="NCBI Taxonomy" id="2499076"/>
    <lineage>
        <taxon>Bacteria</taxon>
        <taxon>Pseudomonadati</taxon>
        <taxon>Bacteroidota</taxon>
        <taxon>Bacteroidia</taxon>
        <taxon>Marinilabiliales</taxon>
        <taxon>Marinifilaceae</taxon>
    </lineage>
</organism>
<dbReference type="SUPFAM" id="SSF47781">
    <property type="entry name" value="RuvA domain 2-like"/>
    <property type="match status" value="1"/>
</dbReference>
<dbReference type="Proteomes" id="UP000732105">
    <property type="component" value="Unassembled WGS sequence"/>
</dbReference>
<evidence type="ECO:0000256" key="1">
    <source>
        <dbReference type="SAM" id="SignalP"/>
    </source>
</evidence>
<name>A0ABX1WRS9_9BACT</name>